<comment type="caution">
    <text evidence="2">The sequence shown here is derived from an EMBL/GenBank/DDBJ whole genome shotgun (WGS) entry which is preliminary data.</text>
</comment>
<keyword evidence="3" id="KW-1185">Reference proteome</keyword>
<dbReference type="Proteomes" id="UP000324748">
    <property type="component" value="Unassembled WGS sequence"/>
</dbReference>
<proteinExistence type="predicted"/>
<protein>
    <submittedName>
        <fullName evidence="2">Uncharacterized protein</fullName>
    </submittedName>
</protein>
<keyword evidence="1" id="KW-0812">Transmembrane</keyword>
<dbReference type="EMBL" id="VSWC01000132">
    <property type="protein sequence ID" value="KAA1079284.1"/>
    <property type="molecule type" value="Genomic_DNA"/>
</dbReference>
<keyword evidence="1" id="KW-0472">Membrane</keyword>
<gene>
    <name evidence="2" type="ORF">PGT21_006587</name>
</gene>
<dbReference type="OrthoDB" id="2507116at2759"/>
<dbReference type="AlphaFoldDB" id="A0A5B0MT80"/>
<name>A0A5B0MT80_PUCGR</name>
<keyword evidence="1" id="KW-1133">Transmembrane helix</keyword>
<evidence type="ECO:0000256" key="1">
    <source>
        <dbReference type="SAM" id="Phobius"/>
    </source>
</evidence>
<feature type="transmembrane region" description="Helical" evidence="1">
    <location>
        <begin position="60"/>
        <end position="81"/>
    </location>
</feature>
<accession>A0A5B0MT80</accession>
<reference evidence="2 3" key="1">
    <citation type="submission" date="2019-05" db="EMBL/GenBank/DDBJ databases">
        <title>Emergence of the Ug99 lineage of the wheat stem rust pathogen through somatic hybridization.</title>
        <authorList>
            <person name="Li F."/>
            <person name="Upadhyaya N.M."/>
            <person name="Sperschneider J."/>
            <person name="Matny O."/>
            <person name="Nguyen-Phuc H."/>
            <person name="Mago R."/>
            <person name="Raley C."/>
            <person name="Miller M.E."/>
            <person name="Silverstein K.A.T."/>
            <person name="Henningsen E."/>
            <person name="Hirsch C.D."/>
            <person name="Visser B."/>
            <person name="Pretorius Z.A."/>
            <person name="Steffenson B.J."/>
            <person name="Schwessinger B."/>
            <person name="Dodds P.N."/>
            <person name="Figueroa M."/>
        </authorList>
    </citation>
    <scope>NUCLEOTIDE SEQUENCE [LARGE SCALE GENOMIC DNA]</scope>
    <source>
        <strain evidence="2">21-0</strain>
    </source>
</reference>
<evidence type="ECO:0000313" key="3">
    <source>
        <dbReference type="Proteomes" id="UP000324748"/>
    </source>
</evidence>
<evidence type="ECO:0000313" key="2">
    <source>
        <dbReference type="EMBL" id="KAA1079284.1"/>
    </source>
</evidence>
<organism evidence="2 3">
    <name type="scientific">Puccinia graminis f. sp. tritici</name>
    <dbReference type="NCBI Taxonomy" id="56615"/>
    <lineage>
        <taxon>Eukaryota</taxon>
        <taxon>Fungi</taxon>
        <taxon>Dikarya</taxon>
        <taxon>Basidiomycota</taxon>
        <taxon>Pucciniomycotina</taxon>
        <taxon>Pucciniomycetes</taxon>
        <taxon>Pucciniales</taxon>
        <taxon>Pucciniaceae</taxon>
        <taxon>Puccinia</taxon>
    </lineage>
</organism>
<sequence length="223" mass="25005">MDRKELVEGHRKIYLRTAWTGLQSILTHPSLHLNQYNHKHQTQQSTNPNQPPKNPTTMHCLFYLACFLAVLQSALAVPTIAPRADTTATKGHSAEKCWGVYSYWCFGGGMYSFNSLGYPWSWYGASAYLPYNSLLSYSGYPGYGGLWKKDASDAGKTPSSSLFRLWVHCPSSVAKVFISVTKVDQAVFLASDPVADSHPEAHKEPIHLKSIRDTVTDRERSKY</sequence>